<dbReference type="EMBL" id="CP022196">
    <property type="protein sequence ID" value="ATG47696.1"/>
    <property type="molecule type" value="Genomic_DNA"/>
</dbReference>
<proteinExistence type="predicted"/>
<dbReference type="KEGG" id="ceh:CEW89_08995"/>
<evidence type="ECO:0000313" key="2">
    <source>
        <dbReference type="EMBL" id="ATG47696.1"/>
    </source>
</evidence>
<protein>
    <recommendedName>
        <fullName evidence="4">Lipoprotein</fullName>
    </recommendedName>
</protein>
<dbReference type="AlphaFoldDB" id="A0A291GCG9"/>
<feature type="chain" id="PRO_5012855394" description="Lipoprotein" evidence="1">
    <location>
        <begin position="19"/>
        <end position="168"/>
    </location>
</feature>
<keyword evidence="1" id="KW-0732">Signal</keyword>
<dbReference type="RefSeq" id="WP_096805673.1">
    <property type="nucleotide sequence ID" value="NZ_CP022196.1"/>
</dbReference>
<feature type="signal peptide" evidence="1">
    <location>
        <begin position="1"/>
        <end position="18"/>
    </location>
</feature>
<evidence type="ECO:0000256" key="1">
    <source>
        <dbReference type="SAM" id="SignalP"/>
    </source>
</evidence>
<evidence type="ECO:0000313" key="3">
    <source>
        <dbReference type="Proteomes" id="UP000217935"/>
    </source>
</evidence>
<reference evidence="2 3" key="1">
    <citation type="submission" date="2017-06" db="EMBL/GenBank/DDBJ databases">
        <title>Celeribacter sp. TSPH2 complete genome sequence.</title>
        <authorList>
            <person name="Woo J.-H."/>
            <person name="Kim H.-S."/>
        </authorList>
    </citation>
    <scope>NUCLEOTIDE SEQUENCE [LARGE SCALE GENOMIC DNA]</scope>
    <source>
        <strain evidence="2 3">TSPH2</strain>
    </source>
</reference>
<gene>
    <name evidence="2" type="ORF">CEW89_08995</name>
</gene>
<keyword evidence="3" id="KW-1185">Reference proteome</keyword>
<evidence type="ECO:0008006" key="4">
    <source>
        <dbReference type="Google" id="ProtNLM"/>
    </source>
</evidence>
<accession>A0A291GCG9</accession>
<sequence length="168" mass="18299">MLLPLLLTLACFASPVFAETLEGTLSLTGYSNASLLAEIDRHLDRPVTLDLTLDASQSTAVQQIFTEVNYPGEDPGFLSGEIYNTPLSITDKTQCEERVITYFDENGPDPAADESCLGRVVVTFTNTAERQDPTHGGTGVIQYHLGGAYIVIREIGAGMRFYTFTPTE</sequence>
<organism evidence="2 3">
    <name type="scientific">Celeribacter ethanolicus</name>
    <dbReference type="NCBI Taxonomy" id="1758178"/>
    <lineage>
        <taxon>Bacteria</taxon>
        <taxon>Pseudomonadati</taxon>
        <taxon>Pseudomonadota</taxon>
        <taxon>Alphaproteobacteria</taxon>
        <taxon>Rhodobacterales</taxon>
        <taxon>Roseobacteraceae</taxon>
        <taxon>Celeribacter</taxon>
    </lineage>
</organism>
<name>A0A291GCG9_9RHOB</name>
<dbReference type="Proteomes" id="UP000217935">
    <property type="component" value="Chromosome"/>
</dbReference>